<dbReference type="Proteomes" id="UP001056426">
    <property type="component" value="Chromosome"/>
</dbReference>
<dbReference type="SUPFAM" id="SSF53383">
    <property type="entry name" value="PLP-dependent transferases"/>
    <property type="match status" value="1"/>
</dbReference>
<reference evidence="7" key="1">
    <citation type="submission" date="2022-05" db="EMBL/GenBank/DDBJ databases">
        <authorList>
            <person name="Sun X."/>
        </authorList>
    </citation>
    <scope>NUCLEOTIDE SEQUENCE</scope>
    <source>
        <strain evidence="7">Ai-910</strain>
    </source>
</reference>
<organism evidence="7 8">
    <name type="scientific">Xiashengella succiniciproducens</name>
    <dbReference type="NCBI Taxonomy" id="2949635"/>
    <lineage>
        <taxon>Bacteria</taxon>
        <taxon>Pseudomonadati</taxon>
        <taxon>Bacteroidota</taxon>
        <taxon>Bacteroidia</taxon>
        <taxon>Marinilabiliales</taxon>
        <taxon>Marinilabiliaceae</taxon>
        <taxon>Xiashengella</taxon>
    </lineage>
</organism>
<dbReference type="KEGG" id="alkq:M9189_06850"/>
<dbReference type="InterPro" id="IPR004839">
    <property type="entry name" value="Aminotransferase_I/II_large"/>
</dbReference>
<dbReference type="Gene3D" id="3.90.1150.10">
    <property type="entry name" value="Aspartate Aminotransferase, domain 1"/>
    <property type="match status" value="1"/>
</dbReference>
<gene>
    <name evidence="7" type="ORF">M9189_06850</name>
</gene>
<sequence length="396" mass="44953">MSQFDRIIDRSGTRAIKLESRERLFGDPDVIPLWVADMDFAAPPAVVKAIKDRTEHPIFGYTTRGQAFLDAISSWLKRRYEWDVDQSWIEFSPGVVPNLGLAVQALTKQGEGVIIQPPVYPPFFGVVRDFDRKVVENPLVNAEEGYKVDFDHFEKLCADPSNTLFILCHPHNPVGRVWTPEELRRMGEICIKHGVSIVSDEIHCDLTLFGNRHRPMATISPEIADITVTCMAPSKTFNLAGFSTSYMIASNKELLNKCREQVMAYHLHMGNVFGSIALEAAYNESEDWLENLKKYLEGNINLVIETVEKEMPEVKVRRPEATYLLWMDFSAWNLKQSDLKTLLYGKARVGLNDGVSFGKEGRGFMRMNVASPRSIIEKAMQNIVEVRSNELIKLNP</sequence>
<evidence type="ECO:0000313" key="7">
    <source>
        <dbReference type="EMBL" id="URW78580.1"/>
    </source>
</evidence>
<dbReference type="EMBL" id="CP098400">
    <property type="protein sequence ID" value="URW78580.1"/>
    <property type="molecule type" value="Genomic_DNA"/>
</dbReference>
<comment type="cofactor">
    <cofactor evidence="1">
        <name>pyridoxal 5'-phosphate</name>
        <dbReference type="ChEBI" id="CHEBI:597326"/>
    </cofactor>
</comment>
<evidence type="ECO:0000259" key="6">
    <source>
        <dbReference type="Pfam" id="PF00155"/>
    </source>
</evidence>
<evidence type="ECO:0000256" key="5">
    <source>
        <dbReference type="ARBA" id="ARBA00037974"/>
    </source>
</evidence>
<dbReference type="InterPro" id="IPR015421">
    <property type="entry name" value="PyrdxlP-dep_Trfase_major"/>
</dbReference>
<feature type="domain" description="Aminotransferase class I/classII large" evidence="6">
    <location>
        <begin position="29"/>
        <end position="381"/>
    </location>
</feature>
<dbReference type="GO" id="GO:0030170">
    <property type="term" value="F:pyridoxal phosphate binding"/>
    <property type="evidence" value="ECO:0007669"/>
    <property type="project" value="InterPro"/>
</dbReference>
<evidence type="ECO:0000256" key="2">
    <source>
        <dbReference type="ARBA" id="ARBA00012224"/>
    </source>
</evidence>
<evidence type="ECO:0000256" key="1">
    <source>
        <dbReference type="ARBA" id="ARBA00001933"/>
    </source>
</evidence>
<dbReference type="CDD" id="cd00609">
    <property type="entry name" value="AAT_like"/>
    <property type="match status" value="1"/>
</dbReference>
<dbReference type="InterPro" id="IPR015424">
    <property type="entry name" value="PyrdxlP-dep_Trfase"/>
</dbReference>
<dbReference type="Pfam" id="PF00155">
    <property type="entry name" value="Aminotran_1_2"/>
    <property type="match status" value="1"/>
</dbReference>
<keyword evidence="4 7" id="KW-0456">Lyase</keyword>
<dbReference type="PANTHER" id="PTHR43525">
    <property type="entry name" value="PROTEIN MALY"/>
    <property type="match status" value="1"/>
</dbReference>
<dbReference type="InterPro" id="IPR015422">
    <property type="entry name" value="PyrdxlP-dep_Trfase_small"/>
</dbReference>
<protein>
    <recommendedName>
        <fullName evidence="2">cysteine-S-conjugate beta-lyase</fullName>
        <ecNumber evidence="2">4.4.1.13</ecNumber>
    </recommendedName>
</protein>
<accession>A0A9J6ZL48</accession>
<dbReference type="GO" id="GO:0047804">
    <property type="term" value="F:cysteine-S-conjugate beta-lyase activity"/>
    <property type="evidence" value="ECO:0007669"/>
    <property type="project" value="UniProtKB-EC"/>
</dbReference>
<dbReference type="Gene3D" id="3.40.640.10">
    <property type="entry name" value="Type I PLP-dependent aspartate aminotransferase-like (Major domain)"/>
    <property type="match status" value="1"/>
</dbReference>
<dbReference type="RefSeq" id="WP_250721944.1">
    <property type="nucleotide sequence ID" value="NZ_CP098400.1"/>
</dbReference>
<name>A0A9J6ZL48_9BACT</name>
<evidence type="ECO:0000256" key="4">
    <source>
        <dbReference type="ARBA" id="ARBA00023239"/>
    </source>
</evidence>
<dbReference type="PANTHER" id="PTHR43525:SF1">
    <property type="entry name" value="PROTEIN MALY"/>
    <property type="match status" value="1"/>
</dbReference>
<keyword evidence="8" id="KW-1185">Reference proteome</keyword>
<comment type="similarity">
    <text evidence="5">Belongs to the class-II pyridoxal-phosphate-dependent aminotransferase family. MalY/PatB cystathionine beta-lyase subfamily.</text>
</comment>
<dbReference type="AlphaFoldDB" id="A0A9J6ZL48"/>
<keyword evidence="3" id="KW-0663">Pyridoxal phosphate</keyword>
<dbReference type="InterPro" id="IPR051798">
    <property type="entry name" value="Class-II_PLP-Dep_Aminotrans"/>
</dbReference>
<dbReference type="InterPro" id="IPR027619">
    <property type="entry name" value="C-S_lyase_PatB-like"/>
</dbReference>
<dbReference type="NCBIfam" id="TIGR04350">
    <property type="entry name" value="C_S_lyase_PatB"/>
    <property type="match status" value="1"/>
</dbReference>
<evidence type="ECO:0000256" key="3">
    <source>
        <dbReference type="ARBA" id="ARBA00022898"/>
    </source>
</evidence>
<dbReference type="EC" id="4.4.1.13" evidence="2"/>
<evidence type="ECO:0000313" key="8">
    <source>
        <dbReference type="Proteomes" id="UP001056426"/>
    </source>
</evidence>
<reference evidence="7" key="2">
    <citation type="submission" date="2022-06" db="EMBL/GenBank/DDBJ databases">
        <title>Xiashengella guii gen. nov. sp. nov., a bacterium isolated form anaerobic digestion tank.</title>
        <authorList>
            <person name="Huang H."/>
        </authorList>
    </citation>
    <scope>NUCLEOTIDE SEQUENCE</scope>
    <source>
        <strain evidence="7">Ai-910</strain>
    </source>
</reference>
<proteinExistence type="inferred from homology"/>